<name>A0A4R7FMA8_9MICO</name>
<evidence type="ECO:0008006" key="3">
    <source>
        <dbReference type="Google" id="ProtNLM"/>
    </source>
</evidence>
<dbReference type="EMBL" id="SOAM01000002">
    <property type="protein sequence ID" value="TDS77600.1"/>
    <property type="molecule type" value="Genomic_DNA"/>
</dbReference>
<organism evidence="1 2">
    <name type="scientific">Amnibacterium kyonggiense</name>
    <dbReference type="NCBI Taxonomy" id="595671"/>
    <lineage>
        <taxon>Bacteria</taxon>
        <taxon>Bacillati</taxon>
        <taxon>Actinomycetota</taxon>
        <taxon>Actinomycetes</taxon>
        <taxon>Micrococcales</taxon>
        <taxon>Microbacteriaceae</taxon>
        <taxon>Amnibacterium</taxon>
    </lineage>
</organism>
<dbReference type="AlphaFoldDB" id="A0A4R7FMA8"/>
<dbReference type="InterPro" id="IPR023375">
    <property type="entry name" value="ADC_dom_sf"/>
</dbReference>
<dbReference type="PANTHER" id="PTHR39186">
    <property type="entry name" value="DUF2071 FAMILY PROTEIN"/>
    <property type="match status" value="1"/>
</dbReference>
<evidence type="ECO:0000313" key="2">
    <source>
        <dbReference type="Proteomes" id="UP000295344"/>
    </source>
</evidence>
<proteinExistence type="predicted"/>
<keyword evidence="2" id="KW-1185">Reference proteome</keyword>
<gene>
    <name evidence="1" type="ORF">CLV52_2558</name>
</gene>
<dbReference type="Proteomes" id="UP000295344">
    <property type="component" value="Unassembled WGS sequence"/>
</dbReference>
<dbReference type="InterPro" id="IPR018644">
    <property type="entry name" value="DUF2071"/>
</dbReference>
<dbReference type="RefSeq" id="WP_246018111.1">
    <property type="nucleotide sequence ID" value="NZ_BAAARP010000004.1"/>
</dbReference>
<sequence>MTARASGPASGIEVEPVSTAAAPLPGRAVIRQRWSDAVFLHWRVEPGEVAGWLPPGTRPDTTEDGATWVGLIPFRLERTAFPPLPVVPWLGTFLETNVRLYAVDERGRRSVVFRSLDAAHLLPVLAARIGLGLPYRWARMRGERHGDVLRYASERLEGAVRPRTRIAVRRLPGRVEGDALADFLTARWAMHVGRPWGTRYWRNEHEAWPLHRGELMDLDDELLASAGFPGLADRSPDSVLVSPGVTTRFSAPIGDR</sequence>
<evidence type="ECO:0000313" key="1">
    <source>
        <dbReference type="EMBL" id="TDS77600.1"/>
    </source>
</evidence>
<dbReference type="PANTHER" id="PTHR39186:SF1">
    <property type="entry name" value="DUF2071 DOMAIN-CONTAINING PROTEIN"/>
    <property type="match status" value="1"/>
</dbReference>
<dbReference type="Pfam" id="PF09844">
    <property type="entry name" value="DUF2071"/>
    <property type="match status" value="1"/>
</dbReference>
<protein>
    <recommendedName>
        <fullName evidence="3">DUF2071 domain-containing protein</fullName>
    </recommendedName>
</protein>
<accession>A0A4R7FMA8</accession>
<reference evidence="1 2" key="1">
    <citation type="submission" date="2019-03" db="EMBL/GenBank/DDBJ databases">
        <title>Genomic Encyclopedia of Archaeal and Bacterial Type Strains, Phase II (KMG-II): from individual species to whole genera.</title>
        <authorList>
            <person name="Goeker M."/>
        </authorList>
    </citation>
    <scope>NUCLEOTIDE SEQUENCE [LARGE SCALE GENOMIC DNA]</scope>
    <source>
        <strain evidence="1 2">DSM 24782</strain>
    </source>
</reference>
<dbReference type="SUPFAM" id="SSF160104">
    <property type="entry name" value="Acetoacetate decarboxylase-like"/>
    <property type="match status" value="1"/>
</dbReference>
<comment type="caution">
    <text evidence="1">The sequence shown here is derived from an EMBL/GenBank/DDBJ whole genome shotgun (WGS) entry which is preliminary data.</text>
</comment>